<keyword evidence="2" id="KW-1185">Reference proteome</keyword>
<dbReference type="RefSeq" id="WP_203777846.1">
    <property type="nucleotide sequence ID" value="NZ_BAAABO010000031.1"/>
</dbReference>
<evidence type="ECO:0008006" key="3">
    <source>
        <dbReference type="Google" id="ProtNLM"/>
    </source>
</evidence>
<dbReference type="Gene3D" id="1.10.10.10">
    <property type="entry name" value="Winged helix-like DNA-binding domain superfamily/Winged helix DNA-binding domain"/>
    <property type="match status" value="1"/>
</dbReference>
<dbReference type="InterPro" id="IPR036388">
    <property type="entry name" value="WH-like_DNA-bd_sf"/>
</dbReference>
<name>A0ABQ3YKU8_9ACTN</name>
<evidence type="ECO:0000313" key="2">
    <source>
        <dbReference type="Proteomes" id="UP000609879"/>
    </source>
</evidence>
<accession>A0ABQ3YKU8</accession>
<dbReference type="EMBL" id="BOMI01000197">
    <property type="protein sequence ID" value="GID80634.1"/>
    <property type="molecule type" value="Genomic_DNA"/>
</dbReference>
<sequence length="435" mass="46447">MVIGLVLHAGHRDQFADAAATVSGVDLSWAVYEREDQIRDRVAALLRDEKLDGLLLGLAPYARARDLLPPGLPVTVTRSAALDLALAWARARGNGWPATPVSIDTFDQETVDEVAGALGLDRAAIATQPFDPERPIADVIAFHAEHLQRTGAPYAISVRMAVASALAGRATVLHALATPATIRADLHELALRIRNRQADRRRFAAGVFLVAKPEESPGLDRARAGLHHLLLNTPEFADAWIDHRGPRGLLAFAPAALFETVTHRWVNLPALAEARETLGVRAVAGFGIGATARLSVTLAERAAARAEQDTDPSAYLFTDDGMTIGPMGASGVPLAYTYREHGGIESLAGRVGLSAATLSRLAAIERGLEGRPVSPSDLARTLGITDPSGRRLIRKLSEARLVVGDGSSQMHRKGRPTRLYRLAITSALPAEEGMP</sequence>
<gene>
    <name evidence="1" type="ORF">Ade02nite_92750</name>
</gene>
<evidence type="ECO:0000313" key="1">
    <source>
        <dbReference type="EMBL" id="GID80634.1"/>
    </source>
</evidence>
<organism evidence="1 2">
    <name type="scientific">Paractinoplanes deccanensis</name>
    <dbReference type="NCBI Taxonomy" id="113561"/>
    <lineage>
        <taxon>Bacteria</taxon>
        <taxon>Bacillati</taxon>
        <taxon>Actinomycetota</taxon>
        <taxon>Actinomycetes</taxon>
        <taxon>Micromonosporales</taxon>
        <taxon>Micromonosporaceae</taxon>
        <taxon>Paractinoplanes</taxon>
    </lineage>
</organism>
<proteinExistence type="predicted"/>
<protein>
    <recommendedName>
        <fullName evidence="3">MarR family transcriptional regulator</fullName>
    </recommendedName>
</protein>
<dbReference type="Proteomes" id="UP000609879">
    <property type="component" value="Unassembled WGS sequence"/>
</dbReference>
<dbReference type="SUPFAM" id="SSF46785">
    <property type="entry name" value="Winged helix' DNA-binding domain"/>
    <property type="match status" value="1"/>
</dbReference>
<reference evidence="1 2" key="1">
    <citation type="submission" date="2021-01" db="EMBL/GenBank/DDBJ databases">
        <title>Whole genome shotgun sequence of Actinoplanes deccanensis NBRC 13994.</title>
        <authorList>
            <person name="Komaki H."/>
            <person name="Tamura T."/>
        </authorList>
    </citation>
    <scope>NUCLEOTIDE SEQUENCE [LARGE SCALE GENOMIC DNA]</scope>
    <source>
        <strain evidence="1 2">NBRC 13994</strain>
    </source>
</reference>
<comment type="caution">
    <text evidence="1">The sequence shown here is derived from an EMBL/GenBank/DDBJ whole genome shotgun (WGS) entry which is preliminary data.</text>
</comment>
<dbReference type="InterPro" id="IPR036390">
    <property type="entry name" value="WH_DNA-bd_sf"/>
</dbReference>